<name>A0ABM5ZS78_9PSED</name>
<evidence type="ECO:0000313" key="2">
    <source>
        <dbReference type="Proteomes" id="UP000075187"/>
    </source>
</evidence>
<sequence length="153" mass="16841">MSLRQQLSQEKELKMNVENNAVGLFGLKVSENGGPEETITTNELFFTVTSKNLRVGGFQVGPNGLRGAQVDIYGEIKTGTYPFTKDLSVTGFYNQNGLVSSWPADAEGGEITILEVDDTKKFARGTFKFRAEERDNPSNYANVIGSFSLTEKE</sequence>
<proteinExistence type="predicted"/>
<evidence type="ECO:0000313" key="1">
    <source>
        <dbReference type="EMBL" id="AMQ86587.1"/>
    </source>
</evidence>
<dbReference type="Proteomes" id="UP000075187">
    <property type="component" value="Chromosome"/>
</dbReference>
<gene>
    <name evidence="1" type="ORF">AWU82_25705</name>
</gene>
<keyword evidence="2" id="KW-1185">Reference proteome</keyword>
<dbReference type="RefSeq" id="WP_064383701.1">
    <property type="nucleotide sequence ID" value="NZ_BQIG01000011.1"/>
</dbReference>
<reference evidence="1" key="1">
    <citation type="submission" date="2017-12" db="EMBL/GenBank/DDBJ databases">
        <title>Pseudomonas sp. MS586 complete sequence.</title>
        <authorList>
            <person name="Lu S."/>
            <person name="Deng P."/>
        </authorList>
    </citation>
    <scope>NUCLEOTIDE SEQUENCE</scope>
    <source>
        <strain evidence="1">MS586</strain>
    </source>
</reference>
<protein>
    <submittedName>
        <fullName evidence="1">Uncharacterized protein</fullName>
    </submittedName>
</protein>
<organism evidence="1 2">
    <name type="scientific">Pseudomonas glycinae</name>
    <dbReference type="NCBI Taxonomy" id="1785145"/>
    <lineage>
        <taxon>Bacteria</taxon>
        <taxon>Pseudomonadati</taxon>
        <taxon>Pseudomonadota</taxon>
        <taxon>Gammaproteobacteria</taxon>
        <taxon>Pseudomonadales</taxon>
        <taxon>Pseudomonadaceae</taxon>
        <taxon>Pseudomonas</taxon>
    </lineage>
</organism>
<accession>A0ABM5ZS78</accession>
<dbReference type="EMBL" id="CP014205">
    <property type="protein sequence ID" value="AMQ86587.1"/>
    <property type="molecule type" value="Genomic_DNA"/>
</dbReference>